<keyword evidence="3" id="KW-1185">Reference proteome</keyword>
<dbReference type="SUPFAM" id="SSF81383">
    <property type="entry name" value="F-box domain"/>
    <property type="match status" value="1"/>
</dbReference>
<accession>A0A0D2N184</accession>
<evidence type="ECO:0000313" key="3">
    <source>
        <dbReference type="Proteomes" id="UP000054498"/>
    </source>
</evidence>
<dbReference type="InterPro" id="IPR036047">
    <property type="entry name" value="F-box-like_dom_sf"/>
</dbReference>
<reference evidence="2 3" key="1">
    <citation type="journal article" date="2013" name="BMC Genomics">
        <title>Reconstruction of the lipid metabolism for the microalga Monoraphidium neglectum from its genome sequence reveals characteristics suitable for biofuel production.</title>
        <authorList>
            <person name="Bogen C."/>
            <person name="Al-Dilaimi A."/>
            <person name="Albersmeier A."/>
            <person name="Wichmann J."/>
            <person name="Grundmann M."/>
            <person name="Rupp O."/>
            <person name="Lauersen K.J."/>
            <person name="Blifernez-Klassen O."/>
            <person name="Kalinowski J."/>
            <person name="Goesmann A."/>
            <person name="Mussgnug J.H."/>
            <person name="Kruse O."/>
        </authorList>
    </citation>
    <scope>NUCLEOTIDE SEQUENCE [LARGE SCALE GENOMIC DNA]</scope>
    <source>
        <strain evidence="2 3">SAG 48.87</strain>
    </source>
</reference>
<dbReference type="Proteomes" id="UP000054498">
    <property type="component" value="Unassembled WGS sequence"/>
</dbReference>
<dbReference type="RefSeq" id="XP_013905306.1">
    <property type="nucleotide sequence ID" value="XM_014049852.1"/>
</dbReference>
<dbReference type="GeneID" id="25734463"/>
<feature type="region of interest" description="Disordered" evidence="1">
    <location>
        <begin position="486"/>
        <end position="528"/>
    </location>
</feature>
<dbReference type="OrthoDB" id="545939at2759"/>
<dbReference type="Gene3D" id="2.130.10.10">
    <property type="entry name" value="YVTN repeat-like/Quinoprotein amine dehydrogenase"/>
    <property type="match status" value="1"/>
</dbReference>
<dbReference type="STRING" id="145388.A0A0D2N184"/>
<dbReference type="InterPro" id="IPR015943">
    <property type="entry name" value="WD40/YVTN_repeat-like_dom_sf"/>
</dbReference>
<dbReference type="EMBL" id="KK100392">
    <property type="protein sequence ID" value="KIZ06287.1"/>
    <property type="molecule type" value="Genomic_DNA"/>
</dbReference>
<dbReference type="AlphaFoldDB" id="A0A0D2N184"/>
<gene>
    <name evidence="2" type="ORF">MNEG_1668</name>
</gene>
<dbReference type="Gene3D" id="1.20.1280.50">
    <property type="match status" value="1"/>
</dbReference>
<evidence type="ECO:0000313" key="2">
    <source>
        <dbReference type="EMBL" id="KIZ06287.1"/>
    </source>
</evidence>
<proteinExistence type="predicted"/>
<dbReference type="SUPFAM" id="SSF50998">
    <property type="entry name" value="Quinoprotein alcohol dehydrogenase-like"/>
    <property type="match status" value="1"/>
</dbReference>
<organism evidence="2 3">
    <name type="scientific">Monoraphidium neglectum</name>
    <dbReference type="NCBI Taxonomy" id="145388"/>
    <lineage>
        <taxon>Eukaryota</taxon>
        <taxon>Viridiplantae</taxon>
        <taxon>Chlorophyta</taxon>
        <taxon>core chlorophytes</taxon>
        <taxon>Chlorophyceae</taxon>
        <taxon>CS clade</taxon>
        <taxon>Sphaeropleales</taxon>
        <taxon>Selenastraceae</taxon>
        <taxon>Monoraphidium</taxon>
    </lineage>
</organism>
<dbReference type="KEGG" id="mng:MNEG_1668"/>
<name>A0A0D2N184_9CHLO</name>
<sequence length="595" mass="61407">MELPATRQLSAALSSMDDGSRSAAELVLSNDVCLGTVFAALDGASLGRCAAVCRLWRELLCRDAGADAVIWKASYLAEHRREALPREWLGSYRAMYARAAGLLSVPATHVLPVQGSALCYSPGARAVVALAPRGNVLSVVDEGGAVRARGVPDRGVAGAGGRPLLAALGGSLVVLTAGDGVIQVWDASTLSPAGTLGAHSAPLTSLSADGTLVGSTCASELRLWEVDEAAAASAAAAAAAAVAEGGARGSPAAAAAGPRESGDAAFAAEEGADLQAEAEAAPALAPPTAAQRALEEAQHARTIVGRCLSAVSIGLPLPSHVLEPRVVVCGDRRLAALSNCSAPAPSSVVRVYCARQNGTAGALLRELPVNAAADMAFVPGRLLVASAFHGRSLGGPERAFTVVVHCWDTDTWAWSRLVSPRLSTTFPVTSGQGLPLIHVTQDWLLCATPTRGASPIPSCCVNAWRLPHQQAAAPSAGGDKAVRLRAAGAGEQHQQHQHQQQQQQQDKAHQDGQQLPQQQQLQQQQQQQRPPVFLFVGDNGEGCDPWHPVLAETGPGRLGVLTSSPCSLLMATPEGQVRAADICRVAHGRGNAVQE</sequence>
<evidence type="ECO:0000256" key="1">
    <source>
        <dbReference type="SAM" id="MobiDB-lite"/>
    </source>
</evidence>
<protein>
    <submittedName>
        <fullName evidence="2">Uncharacterized protein</fullName>
    </submittedName>
</protein>
<dbReference type="InterPro" id="IPR011047">
    <property type="entry name" value="Quinoprotein_ADH-like_sf"/>
</dbReference>